<dbReference type="PANTHER" id="PTHR30522">
    <property type="entry name" value="NUCLEOSIDE TRIPHOSPHATE PYROPHOSPHOHYDROLASE"/>
    <property type="match status" value="1"/>
</dbReference>
<dbReference type="GO" id="GO:0046052">
    <property type="term" value="P:UTP catabolic process"/>
    <property type="evidence" value="ECO:0007669"/>
    <property type="project" value="TreeGrafter"/>
</dbReference>
<dbReference type="CDD" id="cd11528">
    <property type="entry name" value="NTP-PPase_MazG_Nterm"/>
    <property type="match status" value="1"/>
</dbReference>
<feature type="domain" description="NTP pyrophosphohydrolase MazG-like" evidence="2">
    <location>
        <begin position="34"/>
        <end position="107"/>
    </location>
</feature>
<feature type="coiled-coil region" evidence="1">
    <location>
        <begin position="166"/>
        <end position="193"/>
    </location>
</feature>
<dbReference type="GO" id="GO:0046076">
    <property type="term" value="P:dTTP catabolic process"/>
    <property type="evidence" value="ECO:0007669"/>
    <property type="project" value="TreeGrafter"/>
</dbReference>
<proteinExistence type="predicted"/>
<evidence type="ECO:0000259" key="2">
    <source>
        <dbReference type="Pfam" id="PF03819"/>
    </source>
</evidence>
<dbReference type="GO" id="GO:0006950">
    <property type="term" value="P:response to stress"/>
    <property type="evidence" value="ECO:0007669"/>
    <property type="project" value="UniProtKB-ARBA"/>
</dbReference>
<protein>
    <submittedName>
        <fullName evidence="3">Nucleoside triphosphate pyrophosphohydrolase</fullName>
        <ecNumber evidence="3">3.6.1.9</ecNumber>
    </submittedName>
</protein>
<organism evidence="3 4">
    <name type="scientific">Candidatus Butyricicoccus avistercoris</name>
    <dbReference type="NCBI Taxonomy" id="2838518"/>
    <lineage>
        <taxon>Bacteria</taxon>
        <taxon>Bacillati</taxon>
        <taxon>Bacillota</taxon>
        <taxon>Clostridia</taxon>
        <taxon>Eubacteriales</taxon>
        <taxon>Butyricicoccaceae</taxon>
        <taxon>Butyricicoccus</taxon>
    </lineage>
</organism>
<dbReference type="GO" id="GO:0047429">
    <property type="term" value="F:nucleoside triphosphate diphosphatase activity"/>
    <property type="evidence" value="ECO:0007669"/>
    <property type="project" value="UniProtKB-EC"/>
</dbReference>
<dbReference type="EMBL" id="DXIE01000049">
    <property type="protein sequence ID" value="HIV62877.1"/>
    <property type="molecule type" value="Genomic_DNA"/>
</dbReference>
<dbReference type="Proteomes" id="UP000886808">
    <property type="component" value="Unassembled WGS sequence"/>
</dbReference>
<dbReference type="AlphaFoldDB" id="A0A9D1TI96"/>
<reference evidence="3" key="1">
    <citation type="journal article" date="2021" name="PeerJ">
        <title>Extensive microbial diversity within the chicken gut microbiome revealed by metagenomics and culture.</title>
        <authorList>
            <person name="Gilroy R."/>
            <person name="Ravi A."/>
            <person name="Getino M."/>
            <person name="Pursley I."/>
            <person name="Horton D.L."/>
            <person name="Alikhan N.F."/>
            <person name="Baker D."/>
            <person name="Gharbi K."/>
            <person name="Hall N."/>
            <person name="Watson M."/>
            <person name="Adriaenssens E.M."/>
            <person name="Foster-Nyarko E."/>
            <person name="Jarju S."/>
            <person name="Secka A."/>
            <person name="Antonio M."/>
            <person name="Oren A."/>
            <person name="Chaudhuri R.R."/>
            <person name="La Ragione R."/>
            <person name="Hildebrand F."/>
            <person name="Pallen M.J."/>
        </authorList>
    </citation>
    <scope>NUCLEOTIDE SEQUENCE</scope>
    <source>
        <strain evidence="3">CHK193-4272</strain>
    </source>
</reference>
<dbReference type="PANTHER" id="PTHR30522:SF0">
    <property type="entry name" value="NUCLEOSIDE TRIPHOSPHATE PYROPHOSPHOHYDROLASE"/>
    <property type="match status" value="1"/>
</dbReference>
<dbReference type="GO" id="GO:0046047">
    <property type="term" value="P:TTP catabolic process"/>
    <property type="evidence" value="ECO:0007669"/>
    <property type="project" value="TreeGrafter"/>
</dbReference>
<evidence type="ECO:0000313" key="4">
    <source>
        <dbReference type="Proteomes" id="UP000886808"/>
    </source>
</evidence>
<dbReference type="GO" id="GO:0046061">
    <property type="term" value="P:dATP catabolic process"/>
    <property type="evidence" value="ECO:0007669"/>
    <property type="project" value="TreeGrafter"/>
</dbReference>
<accession>A0A9D1TI96</accession>
<dbReference type="Gene3D" id="1.10.287.1080">
    <property type="entry name" value="MazG-like"/>
    <property type="match status" value="2"/>
</dbReference>
<comment type="caution">
    <text evidence="3">The sequence shown here is derived from an EMBL/GenBank/DDBJ whole genome shotgun (WGS) entry which is preliminary data.</text>
</comment>
<dbReference type="Pfam" id="PF03819">
    <property type="entry name" value="MazG"/>
    <property type="match status" value="2"/>
</dbReference>
<keyword evidence="1" id="KW-0175">Coiled coil</keyword>
<keyword evidence="3" id="KW-0378">Hydrolase</keyword>
<dbReference type="InterPro" id="IPR048011">
    <property type="entry name" value="NTP-PPase_MazG-like_C"/>
</dbReference>
<dbReference type="EC" id="3.6.1.9" evidence="3"/>
<gene>
    <name evidence="3" type="primary">mazG</name>
    <name evidence="3" type="ORF">H9746_08585</name>
</gene>
<dbReference type="SUPFAM" id="SSF101386">
    <property type="entry name" value="all-alpha NTP pyrophosphatases"/>
    <property type="match status" value="2"/>
</dbReference>
<name>A0A9D1TI96_9FIRM</name>
<evidence type="ECO:0000313" key="3">
    <source>
        <dbReference type="EMBL" id="HIV62877.1"/>
    </source>
</evidence>
<dbReference type="FunFam" id="1.10.287.1080:FF:000001">
    <property type="entry name" value="Nucleoside triphosphate pyrophosphohydrolase"/>
    <property type="match status" value="1"/>
</dbReference>
<evidence type="ECO:0000256" key="1">
    <source>
        <dbReference type="SAM" id="Coils"/>
    </source>
</evidence>
<dbReference type="CDD" id="cd11529">
    <property type="entry name" value="NTP-PPase_MazG_Cterm"/>
    <property type="match status" value="1"/>
</dbReference>
<dbReference type="GO" id="GO:0046081">
    <property type="term" value="P:dUTP catabolic process"/>
    <property type="evidence" value="ECO:0007669"/>
    <property type="project" value="TreeGrafter"/>
</dbReference>
<sequence>MIDFKEKENYTFDDLVEIVRILRAPNGCMWDREQTHESIRRNFIEETYEVIEAIDTKDTELLKEELGDVLLQVVFHACIEQENNVFDINDVADGVCKKLIYRHPHVFAKTDVNSTEEILTNWDALKQKEKNQKTVTDSLKSVARSLPSLIRAEKIQKKAAKAGFDWQNVNQAIDKVREELDEIQNANENTINEEVGDMLFAAVNVARILKVEPEQALEKASDKFIVRFERVEKTEKNLADLSFDELLSLWKQAKECKND</sequence>
<dbReference type="NCBIfam" id="NF007113">
    <property type="entry name" value="PRK09562.1"/>
    <property type="match status" value="1"/>
</dbReference>
<dbReference type="InterPro" id="IPR011551">
    <property type="entry name" value="NTP_PyrPHydrolase_MazG"/>
</dbReference>
<feature type="domain" description="NTP pyrophosphohydrolase MazG-like" evidence="2">
    <location>
        <begin position="176"/>
        <end position="229"/>
    </location>
</feature>
<dbReference type="InterPro" id="IPR048015">
    <property type="entry name" value="NTP-PPase_MazG-like_N"/>
</dbReference>
<dbReference type="InterPro" id="IPR004518">
    <property type="entry name" value="MazG-like_dom"/>
</dbReference>
<reference evidence="3" key="2">
    <citation type="submission" date="2021-04" db="EMBL/GenBank/DDBJ databases">
        <authorList>
            <person name="Gilroy R."/>
        </authorList>
    </citation>
    <scope>NUCLEOTIDE SEQUENCE</scope>
    <source>
        <strain evidence="3">CHK193-4272</strain>
    </source>
</reference>
<dbReference type="NCBIfam" id="TIGR00444">
    <property type="entry name" value="mazG"/>
    <property type="match status" value="1"/>
</dbReference>
<dbReference type="GO" id="GO:0006203">
    <property type="term" value="P:dGTP catabolic process"/>
    <property type="evidence" value="ECO:0007669"/>
    <property type="project" value="TreeGrafter"/>
</dbReference>